<dbReference type="Pfam" id="PF00126">
    <property type="entry name" value="HTH_1"/>
    <property type="match status" value="1"/>
</dbReference>
<gene>
    <name evidence="6" type="ORF">GJV26_23775</name>
</gene>
<sequence>MHPPQWLQSFTALAHTGSFTRAAESLGLTQAAVSQHVRQLEDRLGPLLIRRPRAIELTPAGAALLRYCGEIEEADRRLAARLADEDACCGDVGLITPGSLGLFIYPLLLEFQLAHPGLAIRHKFAPDRETLEQVLDKRYDLGIVALKPDDPRLAASRFAEEALELVVPAGAPVNSWADLQVLGFIDHPEGHAMATRLLSRVFPGNPGIASVPSRGFSNQVGLFLEPVARGLGFTVIPTHARRAFARPDAIRVIDTATPVVDTLWLIHRAEWPLPARARRVADHLREHISERTIR</sequence>
<dbReference type="PROSITE" id="PS50931">
    <property type="entry name" value="HTH_LYSR"/>
    <property type="match status" value="1"/>
</dbReference>
<dbReference type="RefSeq" id="WP_155711146.1">
    <property type="nucleotide sequence ID" value="NZ_BMWU01000004.1"/>
</dbReference>
<organism evidence="6 7">
    <name type="scientific">Pseudoduganella dura</name>
    <dbReference type="NCBI Taxonomy" id="321982"/>
    <lineage>
        <taxon>Bacteria</taxon>
        <taxon>Pseudomonadati</taxon>
        <taxon>Pseudomonadota</taxon>
        <taxon>Betaproteobacteria</taxon>
        <taxon>Burkholderiales</taxon>
        <taxon>Oxalobacteraceae</taxon>
        <taxon>Telluria group</taxon>
        <taxon>Pseudoduganella</taxon>
    </lineage>
</organism>
<dbReference type="CDD" id="cd05466">
    <property type="entry name" value="PBP2_LTTR_substrate"/>
    <property type="match status" value="1"/>
</dbReference>
<dbReference type="Pfam" id="PF03466">
    <property type="entry name" value="LysR_substrate"/>
    <property type="match status" value="1"/>
</dbReference>
<reference evidence="6 7" key="1">
    <citation type="submission" date="2019-11" db="EMBL/GenBank/DDBJ databases">
        <title>Draft Genome Sequences of Six Type Strains of the Genus Massilia.</title>
        <authorList>
            <person name="Miess H."/>
            <person name="Frediansyah A."/>
            <person name="Goeker M."/>
            <person name="Gross H."/>
        </authorList>
    </citation>
    <scope>NUCLEOTIDE SEQUENCE [LARGE SCALE GENOMIC DNA]</scope>
    <source>
        <strain evidence="6 7">DSM 17513</strain>
    </source>
</reference>
<dbReference type="OrthoDB" id="9789529at2"/>
<evidence type="ECO:0000256" key="2">
    <source>
        <dbReference type="ARBA" id="ARBA00023015"/>
    </source>
</evidence>
<accession>A0A6I3XNZ8</accession>
<evidence type="ECO:0000256" key="4">
    <source>
        <dbReference type="ARBA" id="ARBA00023163"/>
    </source>
</evidence>
<dbReference type="GO" id="GO:0000976">
    <property type="term" value="F:transcription cis-regulatory region binding"/>
    <property type="evidence" value="ECO:0007669"/>
    <property type="project" value="TreeGrafter"/>
</dbReference>
<keyword evidence="7" id="KW-1185">Reference proteome</keyword>
<comment type="similarity">
    <text evidence="1">Belongs to the LysR transcriptional regulatory family.</text>
</comment>
<proteinExistence type="inferred from homology"/>
<evidence type="ECO:0000259" key="5">
    <source>
        <dbReference type="PROSITE" id="PS50931"/>
    </source>
</evidence>
<dbReference type="Proteomes" id="UP000431684">
    <property type="component" value="Unassembled WGS sequence"/>
</dbReference>
<keyword evidence="4" id="KW-0804">Transcription</keyword>
<dbReference type="InterPro" id="IPR036388">
    <property type="entry name" value="WH-like_DNA-bd_sf"/>
</dbReference>
<dbReference type="EMBL" id="WNWM01000002">
    <property type="protein sequence ID" value="MUI15451.1"/>
    <property type="molecule type" value="Genomic_DNA"/>
</dbReference>
<dbReference type="SUPFAM" id="SSF53850">
    <property type="entry name" value="Periplasmic binding protein-like II"/>
    <property type="match status" value="1"/>
</dbReference>
<dbReference type="PANTHER" id="PTHR30126">
    <property type="entry name" value="HTH-TYPE TRANSCRIPTIONAL REGULATOR"/>
    <property type="match status" value="1"/>
</dbReference>
<evidence type="ECO:0000313" key="7">
    <source>
        <dbReference type="Proteomes" id="UP000431684"/>
    </source>
</evidence>
<dbReference type="Gene3D" id="3.40.190.10">
    <property type="entry name" value="Periplasmic binding protein-like II"/>
    <property type="match status" value="2"/>
</dbReference>
<feature type="domain" description="HTH lysR-type" evidence="5">
    <location>
        <begin position="1"/>
        <end position="58"/>
    </location>
</feature>
<evidence type="ECO:0000313" key="6">
    <source>
        <dbReference type="EMBL" id="MUI15451.1"/>
    </source>
</evidence>
<dbReference type="AlphaFoldDB" id="A0A6I3XNZ8"/>
<dbReference type="InterPro" id="IPR000847">
    <property type="entry name" value="LysR_HTH_N"/>
</dbReference>
<name>A0A6I3XNZ8_9BURK</name>
<dbReference type="GO" id="GO:0003700">
    <property type="term" value="F:DNA-binding transcription factor activity"/>
    <property type="evidence" value="ECO:0007669"/>
    <property type="project" value="InterPro"/>
</dbReference>
<comment type="caution">
    <text evidence="6">The sequence shown here is derived from an EMBL/GenBank/DDBJ whole genome shotgun (WGS) entry which is preliminary data.</text>
</comment>
<evidence type="ECO:0000256" key="3">
    <source>
        <dbReference type="ARBA" id="ARBA00023125"/>
    </source>
</evidence>
<evidence type="ECO:0000256" key="1">
    <source>
        <dbReference type="ARBA" id="ARBA00009437"/>
    </source>
</evidence>
<keyword evidence="2" id="KW-0805">Transcription regulation</keyword>
<dbReference type="PRINTS" id="PR00039">
    <property type="entry name" value="HTHLYSR"/>
</dbReference>
<dbReference type="Gene3D" id="1.10.10.10">
    <property type="entry name" value="Winged helix-like DNA-binding domain superfamily/Winged helix DNA-binding domain"/>
    <property type="match status" value="1"/>
</dbReference>
<dbReference type="InterPro" id="IPR005119">
    <property type="entry name" value="LysR_subst-bd"/>
</dbReference>
<dbReference type="InterPro" id="IPR036390">
    <property type="entry name" value="WH_DNA-bd_sf"/>
</dbReference>
<keyword evidence="3" id="KW-0238">DNA-binding</keyword>
<dbReference type="PANTHER" id="PTHR30126:SF99">
    <property type="entry name" value="TRANSCRIPTIONAL REGULATOR LYSR FAMILY"/>
    <property type="match status" value="1"/>
</dbReference>
<protein>
    <submittedName>
        <fullName evidence="6">LysR family transcriptional regulator</fullName>
    </submittedName>
</protein>
<dbReference type="SUPFAM" id="SSF46785">
    <property type="entry name" value="Winged helix' DNA-binding domain"/>
    <property type="match status" value="1"/>
</dbReference>